<dbReference type="PATRIC" id="fig|48936.3.peg.4404"/>
<dbReference type="EMBL" id="JRVC01000033">
    <property type="protein sequence ID" value="KHS42004.1"/>
    <property type="molecule type" value="Genomic_DNA"/>
</dbReference>
<evidence type="ECO:0000313" key="2">
    <source>
        <dbReference type="Proteomes" id="UP000031338"/>
    </source>
</evidence>
<reference evidence="1 2" key="1">
    <citation type="submission" date="2014-10" db="EMBL/GenBank/DDBJ databases">
        <title>Draft genome sequence of Novosphingobium subterraneum DSM 12447.</title>
        <authorList>
            <person name="Gan H.M."/>
            <person name="Gan H.Y."/>
            <person name="Savka M.A."/>
        </authorList>
    </citation>
    <scope>NUCLEOTIDE SEQUENCE [LARGE SCALE GENOMIC DNA]</scope>
    <source>
        <strain evidence="1 2">DSM 12447</strain>
    </source>
</reference>
<dbReference type="AlphaFoldDB" id="A0A0B8Z737"/>
<proteinExistence type="predicted"/>
<evidence type="ECO:0008006" key="3">
    <source>
        <dbReference type="Google" id="ProtNLM"/>
    </source>
</evidence>
<dbReference type="RefSeq" id="WP_174544622.1">
    <property type="nucleotide sequence ID" value="NZ_JBNNWK010000028.1"/>
</dbReference>
<accession>A0A0B8Z737</accession>
<name>A0A0B8Z737_9SPHN</name>
<sequence>MIEWRPIESMPDNRKDGRYLLLWDADGAVVASWNADDWERSGGFDDPIDGITHWADINRPGDRAMRNPSQDEILNGLVEKFKIRLNRSI</sequence>
<evidence type="ECO:0000313" key="1">
    <source>
        <dbReference type="EMBL" id="KHS42004.1"/>
    </source>
</evidence>
<dbReference type="Proteomes" id="UP000031338">
    <property type="component" value="Unassembled WGS sequence"/>
</dbReference>
<organism evidence="1 2">
    <name type="scientific">Novosphingobium subterraneum</name>
    <dbReference type="NCBI Taxonomy" id="48936"/>
    <lineage>
        <taxon>Bacteria</taxon>
        <taxon>Pseudomonadati</taxon>
        <taxon>Pseudomonadota</taxon>
        <taxon>Alphaproteobacteria</taxon>
        <taxon>Sphingomonadales</taxon>
        <taxon>Sphingomonadaceae</taxon>
        <taxon>Novosphingobium</taxon>
    </lineage>
</organism>
<comment type="caution">
    <text evidence="1">The sequence shown here is derived from an EMBL/GenBank/DDBJ whole genome shotgun (WGS) entry which is preliminary data.</text>
</comment>
<protein>
    <recommendedName>
        <fullName evidence="3">DUF551 domain-containing protein</fullName>
    </recommendedName>
</protein>
<gene>
    <name evidence="1" type="ORF">NJ75_04370</name>
</gene>
<keyword evidence="2" id="KW-1185">Reference proteome</keyword>